<dbReference type="SMART" id="SM00490">
    <property type="entry name" value="HELICc"/>
    <property type="match status" value="1"/>
</dbReference>
<dbReference type="GeneID" id="115890289"/>
<dbReference type="OrthoDB" id="5575at2759"/>
<dbReference type="CDD" id="cd18795">
    <property type="entry name" value="SF2_C_Ski2"/>
    <property type="match status" value="1"/>
</dbReference>
<dbReference type="PROSITE" id="PS51194">
    <property type="entry name" value="HELICASE_CTER"/>
    <property type="match status" value="1"/>
</dbReference>
<reference evidence="14" key="1">
    <citation type="submission" date="2025-08" db="UniProtKB">
        <authorList>
            <consortium name="RefSeq"/>
        </authorList>
    </citation>
    <scope>IDENTIFICATION</scope>
    <source>
        <tissue evidence="14">Gonads</tissue>
    </source>
</reference>
<dbReference type="SMART" id="SM00487">
    <property type="entry name" value="DEXDc"/>
    <property type="match status" value="1"/>
</dbReference>
<dbReference type="GO" id="GO:0043138">
    <property type="term" value="F:3'-5' DNA helicase activity"/>
    <property type="evidence" value="ECO:0007669"/>
    <property type="project" value="UniProtKB-EC"/>
</dbReference>
<dbReference type="GO" id="GO:0016787">
    <property type="term" value="F:hydrolase activity"/>
    <property type="evidence" value="ECO:0007669"/>
    <property type="project" value="UniProtKB-KW"/>
</dbReference>
<keyword evidence="5" id="KW-0067">ATP-binding</keyword>
<dbReference type="Pfam" id="PF00271">
    <property type="entry name" value="Helicase_C"/>
    <property type="match status" value="1"/>
</dbReference>
<comment type="similarity">
    <text evidence="1">Belongs to the helicase family. SKI2 subfamily.</text>
</comment>
<dbReference type="Proteomes" id="UP000504635">
    <property type="component" value="Unplaced"/>
</dbReference>
<dbReference type="SUPFAM" id="SSF158702">
    <property type="entry name" value="Sec63 N-terminal domain-like"/>
    <property type="match status" value="1"/>
</dbReference>
<dbReference type="AlphaFoldDB" id="A0A6J2YSP3"/>
<dbReference type="Gene3D" id="1.10.3380.10">
    <property type="entry name" value="Sec63 N-terminal domain-like domain"/>
    <property type="match status" value="1"/>
</dbReference>
<evidence type="ECO:0000313" key="14">
    <source>
        <dbReference type="RefSeq" id="XP_030766327.1"/>
    </source>
</evidence>
<evidence type="ECO:0000256" key="6">
    <source>
        <dbReference type="ARBA" id="ARBA00023235"/>
    </source>
</evidence>
<proteinExistence type="inferred from homology"/>
<evidence type="ECO:0000256" key="4">
    <source>
        <dbReference type="ARBA" id="ARBA00022806"/>
    </source>
</evidence>
<dbReference type="SUPFAM" id="SSF46785">
    <property type="entry name" value="Winged helix' DNA-binding domain"/>
    <property type="match status" value="1"/>
</dbReference>
<keyword evidence="3" id="KW-0378">Hydrolase</keyword>
<dbReference type="Pfam" id="PF02889">
    <property type="entry name" value="Sec63"/>
    <property type="match status" value="1"/>
</dbReference>
<evidence type="ECO:0000256" key="9">
    <source>
        <dbReference type="ARBA" id="ARBA00034808"/>
    </source>
</evidence>
<evidence type="ECO:0000313" key="13">
    <source>
        <dbReference type="Proteomes" id="UP000504635"/>
    </source>
</evidence>
<dbReference type="InterPro" id="IPR027417">
    <property type="entry name" value="P-loop_NTPase"/>
</dbReference>
<dbReference type="SMART" id="SM00973">
    <property type="entry name" value="Sec63"/>
    <property type="match status" value="1"/>
</dbReference>
<evidence type="ECO:0000256" key="3">
    <source>
        <dbReference type="ARBA" id="ARBA00022801"/>
    </source>
</evidence>
<dbReference type="PANTHER" id="PTHR47835">
    <property type="entry name" value="HFM1, ATP DEPENDENT DNA HELICASE HOMOLOG"/>
    <property type="match status" value="1"/>
</dbReference>
<dbReference type="Gene3D" id="1.10.10.10">
    <property type="entry name" value="Winged helix-like DNA-binding domain superfamily/Winged helix DNA-binding domain"/>
    <property type="match status" value="1"/>
</dbReference>
<sequence>MTTNFRSIEDIPPPYRCIFQQYPCFNAVQTQVFDDALNTDKSLVVAAPTGSGKTVIFELAIVRLLMLNSTENIKAIYISPIKALCQEKLNDWHKKFSEFDIRCMSLTSDTDEFDPRCLLNYQIILATPEKWDVITRRWRDHLNFVRAINLFMIDEVHLLNADNRGSTLEVIVSRMKTIDTFVLNQGNAKIRFVAVSATIPNVEDIGEWIGPSGSAIHYKFSEDVRPVKLNKIVYGFTFHPKDQSVFKFDWSLNYKLQNLISKYSEGQPTLIFCSTRKSVEMTAKHLVDNLQIRLKQEQKAMLNEISSRLTDVKLQQYVMNGIAFHHAGLVRENRYSIEEAFRQGHIPILVTTSTLAMGVNLPAHLVIIKSTKCYDYSGGYKDYDEVSIFQMIGRAGRSQFDTCATALILTTAQDKAKYENMVACTQPIESNLHKHLTEHLNAEIVLNTITDLEVAMRWLSSTFLYVRAKKCPEKYKLPVGLTQEKIDKKLLEICQIDLNKLVGAGMVNINQCIEISPTVIGEIMAKYYVAFNTMKLFTKITGTEIMIQLLGIFSKCSEFSDIRLRTNDKKCLNLLNKHSTKETIRFPLSGKVTSSDMKVNCIIQAMLGNLEIHDQSILNDSSRIMRCCERLSKCLIEYLETRPNSYSALLNAIILAKCFKAKLWENSVYVCKQLTGVGQVFSQTMARAGLTSFKKIIDTNPRVIEMHIGRKPPFGNNIVEQAKGLPQYEMKVEKRDDVVFVEINLVNLQEIQAKCTVDLYSTMTLLVGDSDNNLIIYEKYSQSYMLDSPTITKIVKIENQDLESITASFISDDWVGFDCNQTLRIIEKASVVKPSPNKSKQTVLDMYMKQVKKRPKTNKKAVKANRTNSKIDIQQNKRNSAENVENNCVKKSEIENKILEVSQNKGNEQNKENKEDKIVCDEAVMSDINIQSKVDKLVEEMNDDKNYMNDINIDSLENALQELKENNFFEADSNTNKIESILQREDSPKKININKKRKILIGSKLSICNKENNQNSKKILSKKSKLSELNKKIELNKSIQNQNSETVTSTNCENLETKDPDNDRPYVIKEVIEPKNNTISNDSKDEANLLQNSFLEFYNDLWARINEFVGKTQVVV</sequence>
<dbReference type="PANTHER" id="PTHR47835:SF3">
    <property type="entry name" value="HELICASE FOR MEIOSIS 1"/>
    <property type="match status" value="1"/>
</dbReference>
<accession>A0A6J2YSP3</accession>
<evidence type="ECO:0000256" key="10">
    <source>
        <dbReference type="ARBA" id="ARBA00048988"/>
    </source>
</evidence>
<feature type="domain" description="Helicase ATP-binding" evidence="11">
    <location>
        <begin position="34"/>
        <end position="208"/>
    </location>
</feature>
<name>A0A6J2YSP3_SITOR</name>
<dbReference type="InterPro" id="IPR052247">
    <property type="entry name" value="Meiotic_Crossover_Helicase"/>
</dbReference>
<dbReference type="InterPro" id="IPR036388">
    <property type="entry name" value="WH-like_DNA-bd_sf"/>
</dbReference>
<dbReference type="Gene3D" id="3.40.50.300">
    <property type="entry name" value="P-loop containing nucleotide triphosphate hydrolases"/>
    <property type="match status" value="2"/>
</dbReference>
<evidence type="ECO:0000259" key="11">
    <source>
        <dbReference type="PROSITE" id="PS51192"/>
    </source>
</evidence>
<dbReference type="Pfam" id="PF23445">
    <property type="entry name" value="WHD_SNRNP200"/>
    <property type="match status" value="1"/>
</dbReference>
<evidence type="ECO:0000256" key="7">
    <source>
        <dbReference type="ARBA" id="ARBA00023254"/>
    </source>
</evidence>
<gene>
    <name evidence="14" type="primary">LOC115890289</name>
</gene>
<dbReference type="InterPro" id="IPR014001">
    <property type="entry name" value="Helicase_ATP-bd"/>
</dbReference>
<protein>
    <recommendedName>
        <fullName evidence="9">DNA 3'-5' helicase</fullName>
        <ecNumber evidence="9">5.6.2.4</ecNumber>
    </recommendedName>
</protein>
<keyword evidence="7" id="KW-0469">Meiosis</keyword>
<evidence type="ECO:0000256" key="8">
    <source>
        <dbReference type="ARBA" id="ARBA00034617"/>
    </source>
</evidence>
<dbReference type="KEGG" id="soy:115890289"/>
<dbReference type="InterPro" id="IPR004179">
    <property type="entry name" value="Sec63-dom"/>
</dbReference>
<keyword evidence="2" id="KW-0547">Nucleotide-binding</keyword>
<evidence type="ECO:0000256" key="1">
    <source>
        <dbReference type="ARBA" id="ARBA00010140"/>
    </source>
</evidence>
<evidence type="ECO:0000256" key="5">
    <source>
        <dbReference type="ARBA" id="ARBA00022840"/>
    </source>
</evidence>
<dbReference type="GO" id="GO:0005524">
    <property type="term" value="F:ATP binding"/>
    <property type="evidence" value="ECO:0007669"/>
    <property type="project" value="UniProtKB-KW"/>
</dbReference>
<dbReference type="EC" id="5.6.2.4" evidence="9"/>
<evidence type="ECO:0000256" key="2">
    <source>
        <dbReference type="ARBA" id="ARBA00022741"/>
    </source>
</evidence>
<dbReference type="InParanoid" id="A0A6J2YSP3"/>
<dbReference type="PROSITE" id="PS51192">
    <property type="entry name" value="HELICASE_ATP_BIND_1"/>
    <property type="match status" value="1"/>
</dbReference>
<comment type="catalytic activity">
    <reaction evidence="10">
        <text>ATP + H2O = ADP + phosphate + H(+)</text>
        <dbReference type="Rhea" id="RHEA:13065"/>
        <dbReference type="ChEBI" id="CHEBI:15377"/>
        <dbReference type="ChEBI" id="CHEBI:15378"/>
        <dbReference type="ChEBI" id="CHEBI:30616"/>
        <dbReference type="ChEBI" id="CHEBI:43474"/>
        <dbReference type="ChEBI" id="CHEBI:456216"/>
        <dbReference type="EC" id="5.6.2.4"/>
    </reaction>
</comment>
<comment type="catalytic activity">
    <reaction evidence="8">
        <text>Couples ATP hydrolysis with the unwinding of duplex DNA by translocating in the 3'-5' direction.</text>
        <dbReference type="EC" id="5.6.2.4"/>
    </reaction>
</comment>
<dbReference type="InterPro" id="IPR036390">
    <property type="entry name" value="WH_DNA-bd_sf"/>
</dbReference>
<dbReference type="InterPro" id="IPR011545">
    <property type="entry name" value="DEAD/DEAH_box_helicase_dom"/>
</dbReference>
<dbReference type="FunFam" id="1.10.10.10:FF:000012">
    <property type="entry name" value="U5 small nuclear ribonucleoprotein helicase"/>
    <property type="match status" value="1"/>
</dbReference>
<evidence type="ECO:0000259" key="12">
    <source>
        <dbReference type="PROSITE" id="PS51194"/>
    </source>
</evidence>
<organism evidence="13 14">
    <name type="scientific">Sitophilus oryzae</name>
    <name type="common">Rice weevil</name>
    <name type="synonym">Curculio oryzae</name>
    <dbReference type="NCBI Taxonomy" id="7048"/>
    <lineage>
        <taxon>Eukaryota</taxon>
        <taxon>Metazoa</taxon>
        <taxon>Ecdysozoa</taxon>
        <taxon>Arthropoda</taxon>
        <taxon>Hexapoda</taxon>
        <taxon>Insecta</taxon>
        <taxon>Pterygota</taxon>
        <taxon>Neoptera</taxon>
        <taxon>Endopterygota</taxon>
        <taxon>Coleoptera</taxon>
        <taxon>Polyphaga</taxon>
        <taxon>Cucujiformia</taxon>
        <taxon>Curculionidae</taxon>
        <taxon>Dryophthorinae</taxon>
        <taxon>Sitophilus</taxon>
    </lineage>
</organism>
<dbReference type="GO" id="GO:0051321">
    <property type="term" value="P:meiotic cell cycle"/>
    <property type="evidence" value="ECO:0007669"/>
    <property type="project" value="UniProtKB-KW"/>
</dbReference>
<dbReference type="SUPFAM" id="SSF52540">
    <property type="entry name" value="P-loop containing nucleoside triphosphate hydrolases"/>
    <property type="match status" value="1"/>
</dbReference>
<dbReference type="GO" id="GO:0003676">
    <property type="term" value="F:nucleic acid binding"/>
    <property type="evidence" value="ECO:0007669"/>
    <property type="project" value="InterPro"/>
</dbReference>
<keyword evidence="13" id="KW-1185">Reference proteome</keyword>
<dbReference type="InterPro" id="IPR057842">
    <property type="entry name" value="WH_MER3"/>
</dbReference>
<keyword evidence="4 14" id="KW-0347">Helicase</keyword>
<dbReference type="RefSeq" id="XP_030766327.1">
    <property type="nucleotide sequence ID" value="XM_030910467.1"/>
</dbReference>
<feature type="domain" description="Helicase C-terminal" evidence="12">
    <location>
        <begin position="255"/>
        <end position="444"/>
    </location>
</feature>
<dbReference type="InterPro" id="IPR001650">
    <property type="entry name" value="Helicase_C-like"/>
</dbReference>
<dbReference type="Pfam" id="PF00270">
    <property type="entry name" value="DEAD"/>
    <property type="match status" value="1"/>
</dbReference>
<keyword evidence="6" id="KW-0413">Isomerase</keyword>